<dbReference type="PANTHER" id="PTHR48105">
    <property type="entry name" value="THIOREDOXIN REDUCTASE 1-RELATED-RELATED"/>
    <property type="match status" value="1"/>
</dbReference>
<comment type="cofactor">
    <cofactor evidence="1">
        <name>FAD</name>
        <dbReference type="ChEBI" id="CHEBI:57692"/>
    </cofactor>
</comment>
<evidence type="ECO:0000256" key="2">
    <source>
        <dbReference type="ARBA" id="ARBA00011738"/>
    </source>
</evidence>
<dbReference type="PRINTS" id="PR00368">
    <property type="entry name" value="FADPNR"/>
</dbReference>
<evidence type="ECO:0000259" key="5">
    <source>
        <dbReference type="Pfam" id="PF07992"/>
    </source>
</evidence>
<comment type="subunit">
    <text evidence="2">Homodimer.</text>
</comment>
<feature type="domain" description="FAD/NAD(P)-binding" evidence="5">
    <location>
        <begin position="4"/>
        <end position="286"/>
    </location>
</feature>
<reference evidence="6 7" key="1">
    <citation type="submission" date="2021-02" db="EMBL/GenBank/DDBJ databases">
        <title>Bacillus sp. RD4P76, an endophyte from a halophyte.</title>
        <authorList>
            <person name="Sun J.-Q."/>
        </authorList>
    </citation>
    <scope>NUCLEOTIDE SEQUENCE [LARGE SCALE GENOMIC DNA]</scope>
    <source>
        <strain evidence="6 7">RD4P76</strain>
    </source>
</reference>
<dbReference type="InterPro" id="IPR023753">
    <property type="entry name" value="FAD/NAD-binding_dom"/>
</dbReference>
<keyword evidence="7" id="KW-1185">Reference proteome</keyword>
<comment type="caution">
    <text evidence="6">The sequence shown here is derived from an EMBL/GenBank/DDBJ whole genome shotgun (WGS) entry which is preliminary data.</text>
</comment>
<dbReference type="Pfam" id="PF07992">
    <property type="entry name" value="Pyr_redox_2"/>
    <property type="match status" value="1"/>
</dbReference>
<dbReference type="Proteomes" id="UP001518925">
    <property type="component" value="Unassembled WGS sequence"/>
</dbReference>
<keyword evidence="3" id="KW-0285">Flavoprotein</keyword>
<evidence type="ECO:0000313" key="7">
    <source>
        <dbReference type="Proteomes" id="UP001518925"/>
    </source>
</evidence>
<dbReference type="PRINTS" id="PR00469">
    <property type="entry name" value="PNDRDTASEII"/>
</dbReference>
<dbReference type="SUPFAM" id="SSF51905">
    <property type="entry name" value="FAD/NAD(P)-binding domain"/>
    <property type="match status" value="1"/>
</dbReference>
<dbReference type="RefSeq" id="WP_204204824.1">
    <property type="nucleotide sequence ID" value="NZ_JAFELM010000043.1"/>
</dbReference>
<proteinExistence type="predicted"/>
<keyword evidence="4" id="KW-0560">Oxidoreductase</keyword>
<dbReference type="InterPro" id="IPR036188">
    <property type="entry name" value="FAD/NAD-bd_sf"/>
</dbReference>
<accession>A0ABS2DLK6</accession>
<sequence>MQSYQCIIVGGGIAGLQAAIQLGRYNHDVLVVDKGEGRSSLCRCYHNVLGWPDGVEGEKLRTLGKQHAEKYHVKFLEDNITEINRKEGYGFRLKGNDEYEAKYLLIATGVSDNIPLKLPNLKECLGLTIYICPDCDGYEVTNKKVIVTGSGDSGANMALTLLHWTNDIIYINSGASPISSKNIDFLTNKGIEIINEQVVEVEIAGPGQFKGFVTKSGMCIKGERGFLAFGGNKVNTDLLQDLGVERLENHHVNTNARTKETNIRNVWVAGDIGVHSELLTIAMGEGAQAAIWIHKRILEDGD</sequence>
<dbReference type="EMBL" id="JAFELM010000043">
    <property type="protein sequence ID" value="MBM6619367.1"/>
    <property type="molecule type" value="Genomic_DNA"/>
</dbReference>
<gene>
    <name evidence="6" type="ORF">JR050_17030</name>
</gene>
<evidence type="ECO:0000313" key="6">
    <source>
        <dbReference type="EMBL" id="MBM6619367.1"/>
    </source>
</evidence>
<evidence type="ECO:0000256" key="4">
    <source>
        <dbReference type="ARBA" id="ARBA00023002"/>
    </source>
</evidence>
<protein>
    <submittedName>
        <fullName evidence="6">NAD(P)/FAD-dependent oxidoreductase</fullName>
    </submittedName>
</protein>
<organism evidence="6 7">
    <name type="scientific">Bacillus suaedaesalsae</name>
    <dbReference type="NCBI Taxonomy" id="2810349"/>
    <lineage>
        <taxon>Bacteria</taxon>
        <taxon>Bacillati</taxon>
        <taxon>Bacillota</taxon>
        <taxon>Bacilli</taxon>
        <taxon>Bacillales</taxon>
        <taxon>Bacillaceae</taxon>
        <taxon>Bacillus</taxon>
    </lineage>
</organism>
<evidence type="ECO:0000256" key="1">
    <source>
        <dbReference type="ARBA" id="ARBA00001974"/>
    </source>
</evidence>
<name>A0ABS2DLK6_9BACI</name>
<dbReference type="Gene3D" id="3.50.50.60">
    <property type="entry name" value="FAD/NAD(P)-binding domain"/>
    <property type="match status" value="2"/>
</dbReference>
<dbReference type="InterPro" id="IPR050097">
    <property type="entry name" value="Ferredoxin-NADP_redctase_2"/>
</dbReference>
<evidence type="ECO:0000256" key="3">
    <source>
        <dbReference type="ARBA" id="ARBA00022630"/>
    </source>
</evidence>